<reference evidence="2 3" key="1">
    <citation type="submission" date="2019-09" db="EMBL/GenBank/DDBJ databases">
        <title>Arthrobacter zafarii sp. nov., a moderately thermotolerant and halotolerant actinobacterium isolated from Cholistan desert soil of Pakistan.</title>
        <authorList>
            <person name="Amin A."/>
            <person name="Ahmed I."/>
            <person name="Khalid N."/>
            <person name="Schumann P."/>
            <person name="Busse H.J."/>
            <person name="Khan I.U."/>
            <person name="Li S."/>
            <person name="Li W.J."/>
        </authorList>
    </citation>
    <scope>NUCLEOTIDE SEQUENCE [LARGE SCALE GENOMIC DNA]</scope>
    <source>
        <strain evidence="2 3">NCCP-1664</strain>
    </source>
</reference>
<dbReference type="OrthoDB" id="3213529at2"/>
<proteinExistence type="predicted"/>
<comment type="caution">
    <text evidence="2">The sequence shown here is derived from an EMBL/GenBank/DDBJ whole genome shotgun (WGS) entry which is preliminary data.</text>
</comment>
<dbReference type="RefSeq" id="WP_149956649.1">
    <property type="nucleotide sequence ID" value="NZ_BKDJ01000006.1"/>
</dbReference>
<organism evidence="2 3">
    <name type="scientific">Zafaria cholistanensis</name>
    <dbReference type="NCBI Taxonomy" id="1682741"/>
    <lineage>
        <taxon>Bacteria</taxon>
        <taxon>Bacillati</taxon>
        <taxon>Actinomycetota</taxon>
        <taxon>Actinomycetes</taxon>
        <taxon>Micrococcales</taxon>
        <taxon>Micrococcaceae</taxon>
        <taxon>Zafaria</taxon>
    </lineage>
</organism>
<evidence type="ECO:0000259" key="1">
    <source>
        <dbReference type="Pfam" id="PF07561"/>
    </source>
</evidence>
<name>A0A5A7NR70_9MICC</name>
<dbReference type="InterPro" id="IPR011437">
    <property type="entry name" value="DUF1540"/>
</dbReference>
<dbReference type="EMBL" id="BKDJ01000006">
    <property type="protein sequence ID" value="GER23046.1"/>
    <property type="molecule type" value="Genomic_DNA"/>
</dbReference>
<sequence>MTVTSHVGDCTVTNCSFNEHTECHAGAITVAGGEDHAACATFIDTGAHGGLPKVLAGIGACQRAECVHNEHLMCQAPAIQVGPGADNADCLTYEHRTA</sequence>
<evidence type="ECO:0000313" key="2">
    <source>
        <dbReference type="EMBL" id="GER23046.1"/>
    </source>
</evidence>
<feature type="domain" description="DUF1540" evidence="1">
    <location>
        <begin position="61"/>
        <end position="92"/>
    </location>
</feature>
<protein>
    <recommendedName>
        <fullName evidence="1">DUF1540 domain-containing protein</fullName>
    </recommendedName>
</protein>
<gene>
    <name evidence="2" type="ORF">NCCP1664_15420</name>
</gene>
<accession>A0A5A7NR70</accession>
<keyword evidence="3" id="KW-1185">Reference proteome</keyword>
<dbReference type="Pfam" id="PF07561">
    <property type="entry name" value="DUF1540"/>
    <property type="match status" value="2"/>
</dbReference>
<evidence type="ECO:0000313" key="3">
    <source>
        <dbReference type="Proteomes" id="UP000325307"/>
    </source>
</evidence>
<dbReference type="Proteomes" id="UP000325307">
    <property type="component" value="Unassembled WGS sequence"/>
</dbReference>
<feature type="domain" description="DUF1540" evidence="1">
    <location>
        <begin position="10"/>
        <end position="42"/>
    </location>
</feature>
<dbReference type="AlphaFoldDB" id="A0A5A7NR70"/>